<feature type="transmembrane region" description="Helical" evidence="1">
    <location>
        <begin position="6"/>
        <end position="23"/>
    </location>
</feature>
<keyword evidence="1" id="KW-1133">Transmembrane helix</keyword>
<sequence length="43" mass="4823">MKKGVYSIGKIIFLSIFVAIYGTPRRRPFVSGYILIDNRSGTS</sequence>
<keyword evidence="1" id="KW-0812">Transmembrane</keyword>
<name>A0A1M5MAV4_9BACT</name>
<evidence type="ECO:0000313" key="3">
    <source>
        <dbReference type="Proteomes" id="UP000184212"/>
    </source>
</evidence>
<dbReference type="AlphaFoldDB" id="A0A1M5MAV4"/>
<gene>
    <name evidence="2" type="ORF">SAMN04488109_1634</name>
</gene>
<evidence type="ECO:0000313" key="2">
    <source>
        <dbReference type="EMBL" id="SHG74029.1"/>
    </source>
</evidence>
<evidence type="ECO:0000256" key="1">
    <source>
        <dbReference type="SAM" id="Phobius"/>
    </source>
</evidence>
<protein>
    <submittedName>
        <fullName evidence="2">Uncharacterized protein</fullName>
    </submittedName>
</protein>
<proteinExistence type="predicted"/>
<dbReference type="Proteomes" id="UP000184212">
    <property type="component" value="Unassembled WGS sequence"/>
</dbReference>
<keyword evidence="1" id="KW-0472">Membrane</keyword>
<reference evidence="2 3" key="1">
    <citation type="submission" date="2016-11" db="EMBL/GenBank/DDBJ databases">
        <authorList>
            <person name="Jaros S."/>
            <person name="Januszkiewicz K."/>
            <person name="Wedrychowicz H."/>
        </authorList>
    </citation>
    <scope>NUCLEOTIDE SEQUENCE [LARGE SCALE GENOMIC DNA]</scope>
    <source>
        <strain evidence="2 3">DSM 24574</strain>
    </source>
</reference>
<keyword evidence="3" id="KW-1185">Reference proteome</keyword>
<accession>A0A1M5MAV4</accession>
<dbReference type="EMBL" id="FQWQ01000001">
    <property type="protein sequence ID" value="SHG74029.1"/>
    <property type="molecule type" value="Genomic_DNA"/>
</dbReference>
<organism evidence="2 3">
    <name type="scientific">Chryseolinea serpens</name>
    <dbReference type="NCBI Taxonomy" id="947013"/>
    <lineage>
        <taxon>Bacteria</taxon>
        <taxon>Pseudomonadati</taxon>
        <taxon>Bacteroidota</taxon>
        <taxon>Cytophagia</taxon>
        <taxon>Cytophagales</taxon>
        <taxon>Fulvivirgaceae</taxon>
        <taxon>Chryseolinea</taxon>
    </lineage>
</organism>